<evidence type="ECO:0000313" key="1">
    <source>
        <dbReference type="EMBL" id="SEI60642.1"/>
    </source>
</evidence>
<evidence type="ECO:0000313" key="2">
    <source>
        <dbReference type="Proteomes" id="UP000199702"/>
    </source>
</evidence>
<name>A0A1H6SB47_9FLAO</name>
<dbReference type="InterPro" id="IPR036567">
    <property type="entry name" value="RHF-like"/>
</dbReference>
<dbReference type="SUPFAM" id="SSF69754">
    <property type="entry name" value="Ribosome binding protein Y (YfiA homologue)"/>
    <property type="match status" value="1"/>
</dbReference>
<proteinExistence type="predicted"/>
<accession>A0A1H6SB47</accession>
<dbReference type="Gene3D" id="3.30.160.100">
    <property type="entry name" value="Ribosome hibernation promotion factor-like"/>
    <property type="match status" value="1"/>
</dbReference>
<dbReference type="InterPro" id="IPR003489">
    <property type="entry name" value="RHF/RaiA"/>
</dbReference>
<sequence length="109" mass="12679">MFNLIPIIIMKVNVHAVNFNIDKKLVDFIDERMTKLEKYYDKVVSSDAFLKVENISEKENKIVELKVLVPGDDFIVKKQSKTFEEAADLAVESLERLLVKRKEKLRAHS</sequence>
<gene>
    <name evidence="1" type="ORF">SAMN05660918_1119</name>
</gene>
<dbReference type="Pfam" id="PF02482">
    <property type="entry name" value="Ribosomal_S30AE"/>
    <property type="match status" value="1"/>
</dbReference>
<reference evidence="2" key="1">
    <citation type="submission" date="2016-10" db="EMBL/GenBank/DDBJ databases">
        <authorList>
            <person name="Varghese N."/>
            <person name="Submissions S."/>
        </authorList>
    </citation>
    <scope>NUCLEOTIDE SEQUENCE [LARGE SCALE GENOMIC DNA]</scope>
    <source>
        <strain evidence="2">DSM 17934</strain>
    </source>
</reference>
<dbReference type="NCBIfam" id="TIGR00741">
    <property type="entry name" value="yfiA"/>
    <property type="match status" value="1"/>
</dbReference>
<organism evidence="1 2">
    <name type="scientific">Flavobacterium terrigena</name>
    <dbReference type="NCBI Taxonomy" id="402734"/>
    <lineage>
        <taxon>Bacteria</taxon>
        <taxon>Pseudomonadati</taxon>
        <taxon>Bacteroidota</taxon>
        <taxon>Flavobacteriia</taxon>
        <taxon>Flavobacteriales</taxon>
        <taxon>Flavobacteriaceae</taxon>
        <taxon>Flavobacterium</taxon>
    </lineage>
</organism>
<keyword evidence="2" id="KW-1185">Reference proteome</keyword>
<protein>
    <submittedName>
        <fullName evidence="1">Putative sigma-54 modulation protein</fullName>
    </submittedName>
</protein>
<dbReference type="STRING" id="402734.SAMN05660918_1119"/>
<dbReference type="CDD" id="cd00552">
    <property type="entry name" value="RaiA"/>
    <property type="match status" value="1"/>
</dbReference>
<dbReference type="AlphaFoldDB" id="A0A1H6SB47"/>
<dbReference type="Proteomes" id="UP000199702">
    <property type="component" value="Unassembled WGS sequence"/>
</dbReference>
<dbReference type="EMBL" id="FNYA01000002">
    <property type="protein sequence ID" value="SEI60642.1"/>
    <property type="molecule type" value="Genomic_DNA"/>
</dbReference>